<dbReference type="Gene3D" id="3.40.50.10810">
    <property type="entry name" value="Tandem AAA-ATPase domain"/>
    <property type="match status" value="1"/>
</dbReference>
<dbReference type="Pfam" id="PF00271">
    <property type="entry name" value="Helicase_C"/>
    <property type="match status" value="1"/>
</dbReference>
<evidence type="ECO:0000256" key="4">
    <source>
        <dbReference type="ARBA" id="ARBA00022553"/>
    </source>
</evidence>
<comment type="caution">
    <text evidence="19">The sequence shown here is derived from an EMBL/GenBank/DDBJ whole genome shotgun (WGS) entry which is preliminary data.</text>
</comment>
<feature type="compositionally biased region" description="Basic and acidic residues" evidence="16">
    <location>
        <begin position="224"/>
        <end position="236"/>
    </location>
</feature>
<feature type="compositionally biased region" description="Polar residues" evidence="16">
    <location>
        <begin position="276"/>
        <end position="285"/>
    </location>
</feature>
<feature type="domain" description="Helicase ATP-binding" evidence="17">
    <location>
        <begin position="572"/>
        <end position="783"/>
    </location>
</feature>
<keyword evidence="6" id="KW-0378">Hydrolase</keyword>
<dbReference type="GO" id="GO:0004386">
    <property type="term" value="F:helicase activity"/>
    <property type="evidence" value="ECO:0007669"/>
    <property type="project" value="UniProtKB-KW"/>
</dbReference>
<dbReference type="GO" id="GO:0006353">
    <property type="term" value="P:DNA-templated transcription termination"/>
    <property type="evidence" value="ECO:0007669"/>
    <property type="project" value="UniProtKB-KW"/>
</dbReference>
<dbReference type="InterPro" id="IPR038718">
    <property type="entry name" value="SNF2-like_sf"/>
</dbReference>
<feature type="compositionally biased region" description="Basic and acidic residues" evidence="16">
    <location>
        <begin position="151"/>
        <end position="165"/>
    </location>
</feature>
<accession>A0AAD9MYB5</accession>
<gene>
    <name evidence="19" type="ORF">LSH36_486g00023</name>
</gene>
<protein>
    <recommendedName>
        <fullName evidence="13">Transcription termination factor 2</fullName>
    </recommendedName>
    <alternativeName>
        <fullName evidence="15">RNA polymerase II termination factor</fullName>
    </alternativeName>
    <alternativeName>
        <fullName evidence="14">Transcription release factor 2</fullName>
    </alternativeName>
</protein>
<dbReference type="InterPro" id="IPR001650">
    <property type="entry name" value="Helicase_C-like"/>
</dbReference>
<dbReference type="GO" id="GO:0005634">
    <property type="term" value="C:nucleus"/>
    <property type="evidence" value="ECO:0007669"/>
    <property type="project" value="UniProtKB-SubCell"/>
</dbReference>
<evidence type="ECO:0000256" key="10">
    <source>
        <dbReference type="ARBA" id="ARBA00023125"/>
    </source>
</evidence>
<reference evidence="19" key="1">
    <citation type="journal article" date="2023" name="Mol. Biol. Evol.">
        <title>Third-Generation Sequencing Reveals the Adaptive Role of the Epigenome in Three Deep-Sea Polychaetes.</title>
        <authorList>
            <person name="Perez M."/>
            <person name="Aroh O."/>
            <person name="Sun Y."/>
            <person name="Lan Y."/>
            <person name="Juniper S.K."/>
            <person name="Young C.R."/>
            <person name="Angers B."/>
            <person name="Qian P.Y."/>
        </authorList>
    </citation>
    <scope>NUCLEOTIDE SEQUENCE</scope>
    <source>
        <strain evidence="19">P08H-3</strain>
    </source>
</reference>
<evidence type="ECO:0000256" key="1">
    <source>
        <dbReference type="ARBA" id="ARBA00004123"/>
    </source>
</evidence>
<evidence type="ECO:0000259" key="18">
    <source>
        <dbReference type="PROSITE" id="PS51194"/>
    </source>
</evidence>
<keyword evidence="11" id="KW-0804">Transcription</keyword>
<evidence type="ECO:0000256" key="6">
    <source>
        <dbReference type="ARBA" id="ARBA00022801"/>
    </source>
</evidence>
<dbReference type="SUPFAM" id="SSF52540">
    <property type="entry name" value="P-loop containing nucleoside triphosphate hydrolases"/>
    <property type="match status" value="2"/>
</dbReference>
<feature type="region of interest" description="Disordered" evidence="16">
    <location>
        <begin position="221"/>
        <end position="336"/>
    </location>
</feature>
<dbReference type="SMART" id="SM00490">
    <property type="entry name" value="HELICc"/>
    <property type="match status" value="1"/>
</dbReference>
<evidence type="ECO:0000313" key="20">
    <source>
        <dbReference type="Proteomes" id="UP001208570"/>
    </source>
</evidence>
<dbReference type="GO" id="GO:0003677">
    <property type="term" value="F:DNA binding"/>
    <property type="evidence" value="ECO:0007669"/>
    <property type="project" value="UniProtKB-KW"/>
</dbReference>
<dbReference type="GO" id="GO:0008094">
    <property type="term" value="F:ATP-dependent activity, acting on DNA"/>
    <property type="evidence" value="ECO:0007669"/>
    <property type="project" value="UniProtKB-ARBA"/>
</dbReference>
<dbReference type="GO" id="GO:0005737">
    <property type="term" value="C:cytoplasm"/>
    <property type="evidence" value="ECO:0007669"/>
    <property type="project" value="UniProtKB-ARBA"/>
</dbReference>
<dbReference type="PROSITE" id="PS51192">
    <property type="entry name" value="HELICASE_ATP_BIND_1"/>
    <property type="match status" value="1"/>
</dbReference>
<dbReference type="PROSITE" id="PS51194">
    <property type="entry name" value="HELICASE_CTER"/>
    <property type="match status" value="1"/>
</dbReference>
<evidence type="ECO:0000256" key="7">
    <source>
        <dbReference type="ARBA" id="ARBA00022806"/>
    </source>
</evidence>
<evidence type="ECO:0000256" key="9">
    <source>
        <dbReference type="ARBA" id="ARBA00023015"/>
    </source>
</evidence>
<keyword evidence="10" id="KW-0238">DNA-binding</keyword>
<dbReference type="EMBL" id="JAODUP010000486">
    <property type="protein sequence ID" value="KAK2148703.1"/>
    <property type="molecule type" value="Genomic_DNA"/>
</dbReference>
<name>A0AAD9MYB5_9ANNE</name>
<feature type="region of interest" description="Disordered" evidence="16">
    <location>
        <begin position="141"/>
        <end position="182"/>
    </location>
</feature>
<dbReference type="Proteomes" id="UP001208570">
    <property type="component" value="Unassembled WGS sequence"/>
</dbReference>
<dbReference type="Gene3D" id="3.40.50.300">
    <property type="entry name" value="P-loop containing nucleotide triphosphate hydrolases"/>
    <property type="match status" value="1"/>
</dbReference>
<evidence type="ECO:0000256" key="16">
    <source>
        <dbReference type="SAM" id="MobiDB-lite"/>
    </source>
</evidence>
<dbReference type="SMART" id="SM00487">
    <property type="entry name" value="DEXDc"/>
    <property type="match status" value="1"/>
</dbReference>
<keyword evidence="20" id="KW-1185">Reference proteome</keyword>
<evidence type="ECO:0000256" key="14">
    <source>
        <dbReference type="ARBA" id="ARBA00079067"/>
    </source>
</evidence>
<feature type="domain" description="Helicase C-terminal" evidence="18">
    <location>
        <begin position="922"/>
        <end position="1081"/>
    </location>
</feature>
<dbReference type="InterPro" id="IPR014001">
    <property type="entry name" value="Helicase_ATP-bd"/>
</dbReference>
<keyword evidence="7" id="KW-0347">Helicase</keyword>
<keyword evidence="5" id="KW-0547">Nucleotide-binding</keyword>
<evidence type="ECO:0000256" key="3">
    <source>
        <dbReference type="ARBA" id="ARBA00022472"/>
    </source>
</evidence>
<dbReference type="InterPro" id="IPR000330">
    <property type="entry name" value="SNF2_N"/>
</dbReference>
<dbReference type="AlphaFoldDB" id="A0AAD9MYB5"/>
<comment type="subcellular location">
    <subcellularLocation>
        <location evidence="1">Nucleus</location>
    </subcellularLocation>
</comment>
<evidence type="ECO:0000256" key="8">
    <source>
        <dbReference type="ARBA" id="ARBA00022840"/>
    </source>
</evidence>
<evidence type="ECO:0000256" key="5">
    <source>
        <dbReference type="ARBA" id="ARBA00022741"/>
    </source>
</evidence>
<dbReference type="GO" id="GO:0005524">
    <property type="term" value="F:ATP binding"/>
    <property type="evidence" value="ECO:0007669"/>
    <property type="project" value="UniProtKB-KW"/>
</dbReference>
<dbReference type="InterPro" id="IPR049730">
    <property type="entry name" value="SNF2/RAD54-like_C"/>
</dbReference>
<dbReference type="GO" id="GO:0016787">
    <property type="term" value="F:hydrolase activity"/>
    <property type="evidence" value="ECO:0007669"/>
    <property type="project" value="UniProtKB-KW"/>
</dbReference>
<keyword evidence="4" id="KW-0597">Phosphoprotein</keyword>
<evidence type="ECO:0000259" key="17">
    <source>
        <dbReference type="PROSITE" id="PS51192"/>
    </source>
</evidence>
<sequence>MLLHDAITGYSIVSGSMVRVGGYAVVLPLTSFNLSFTSPNVAQEIEGIWCNWATLLIEDWCKRWAQPWTKFLCLQCWYRLLSVCDDITGYEGSGMSKTPRIPDRTPVFALQSDFSKSCESLDPQRTDTSIRKVKKEDGNCHHATGDGVVKQTEKRETTEKGKTPAEELSGVFQSTNESHDRQNVLEYKQDFLRKNNNKSDVLQKLKSESSSHNLSFELLASKNKNREMNKNEEKVKSPLNENLMTYRDHSKLCDGGGDGGNDDDDDDDKSAHTSEDSLQGDPNQSYREKDIIELSSDDDDDNNDDDDDDVSCGRDGGKSAGNEINSTSDDGKPIESNVVHCKVRTIPSGSTVISVGDGQPISDGDSARSLKSKVTITQPGNNLAEQVRLKNDLLKQLNHQKDICRKVNLQSLPDKGEKLKLQIEAITKKVEELDIAINTRASNNCYDIVSSGKGARPKVVVTLPQTQKNVSGQVVGQTLRQTQITDHASMQPLPPHIYQQMYADTPQMNSLYGGRMTVNRIREVGSIMAESVEKLHRQLETMPQPEEEAGDPEGLVIPLMPHQRQALKWLQWREKQHPSGGILADDMGLGKTLTIIAHVIQQNALRDEQKMQPVNDEEWFKKDGKSLIKSNATLIVCPASVIHQWHDEIKKRCRPQLLKIILYYGPNREKDFNALAKTDIVLTTFNLVACNVGVTEDMKKNKVKQNMAAEDQKLTDGKVLPGLLQIAWERVVLDEAHYIKNHKSVTAQSVCRLRALNRWALTGTPIQNNLLDMYSLLRFLRCSPFDEYQVWRRQVDNKSAKGTQRLNTLIKSLLLRRTKTQLRPDGTPLIKLPDKVNRTHELMLSKDEWEIYQQVFQQSRNIIQDYLKRHDENNPETYLQSVDHRDEMKSGFMLASQINMKAGDVDHKKKPVKGQVLLSLLRLRQCCSHVSLMKSVLDTSELTKEEDLDLDLAEQIHEMTLNHEAEPSEPKFTKSVLFDVKSQSTKVMLVSLRAGGVGLNLIGGNHLFLIDMHWNPALEQQAFDRIYRVGQKRDVFIHRFICKNTVEEKILALQEKKLSLANNVLTGAAGAANKLTLADLRMLFDLDRPQPSFI</sequence>
<comment type="similarity">
    <text evidence="2">Belongs to the SNF2/RAD54 helicase family.</text>
</comment>
<organism evidence="19 20">
    <name type="scientific">Paralvinella palmiformis</name>
    <dbReference type="NCBI Taxonomy" id="53620"/>
    <lineage>
        <taxon>Eukaryota</taxon>
        <taxon>Metazoa</taxon>
        <taxon>Spiralia</taxon>
        <taxon>Lophotrochozoa</taxon>
        <taxon>Annelida</taxon>
        <taxon>Polychaeta</taxon>
        <taxon>Sedentaria</taxon>
        <taxon>Canalipalpata</taxon>
        <taxon>Terebellida</taxon>
        <taxon>Terebelliformia</taxon>
        <taxon>Alvinellidae</taxon>
        <taxon>Paralvinella</taxon>
    </lineage>
</organism>
<dbReference type="FunFam" id="3.40.50.10810:FF:000043">
    <property type="entry name" value="Transcription termination factor 2"/>
    <property type="match status" value="1"/>
</dbReference>
<keyword evidence="12" id="KW-0539">Nucleus</keyword>
<dbReference type="GO" id="GO:0006281">
    <property type="term" value="P:DNA repair"/>
    <property type="evidence" value="ECO:0007669"/>
    <property type="project" value="TreeGrafter"/>
</dbReference>
<evidence type="ECO:0000256" key="15">
    <source>
        <dbReference type="ARBA" id="ARBA00082628"/>
    </source>
</evidence>
<dbReference type="PANTHER" id="PTHR45626:SF50">
    <property type="entry name" value="TRANSCRIPTION TERMINATION FACTOR 2"/>
    <property type="match status" value="1"/>
</dbReference>
<evidence type="ECO:0000256" key="13">
    <source>
        <dbReference type="ARBA" id="ARBA00070113"/>
    </source>
</evidence>
<dbReference type="InterPro" id="IPR027417">
    <property type="entry name" value="P-loop_NTPase"/>
</dbReference>
<dbReference type="PANTHER" id="PTHR45626">
    <property type="entry name" value="TRANSCRIPTION TERMINATION FACTOR 2-RELATED"/>
    <property type="match status" value="1"/>
</dbReference>
<feature type="compositionally biased region" description="Acidic residues" evidence="16">
    <location>
        <begin position="295"/>
        <end position="310"/>
    </location>
</feature>
<keyword evidence="3" id="KW-0806">Transcription termination</keyword>
<dbReference type="Pfam" id="PF00176">
    <property type="entry name" value="SNF2-rel_dom"/>
    <property type="match status" value="1"/>
</dbReference>
<dbReference type="InterPro" id="IPR050628">
    <property type="entry name" value="SNF2_RAD54_helicase_TF"/>
</dbReference>
<proteinExistence type="inferred from homology"/>
<evidence type="ECO:0000256" key="11">
    <source>
        <dbReference type="ARBA" id="ARBA00023163"/>
    </source>
</evidence>
<evidence type="ECO:0000256" key="2">
    <source>
        <dbReference type="ARBA" id="ARBA00007025"/>
    </source>
</evidence>
<evidence type="ECO:0000313" key="19">
    <source>
        <dbReference type="EMBL" id="KAK2148703.1"/>
    </source>
</evidence>
<keyword evidence="8" id="KW-0067">ATP-binding</keyword>
<evidence type="ECO:0000256" key="12">
    <source>
        <dbReference type="ARBA" id="ARBA00023242"/>
    </source>
</evidence>
<dbReference type="CDD" id="cd18793">
    <property type="entry name" value="SF2_C_SNF"/>
    <property type="match status" value="1"/>
</dbReference>
<keyword evidence="9" id="KW-0805">Transcription regulation</keyword>